<feature type="compositionally biased region" description="Polar residues" evidence="1">
    <location>
        <begin position="26"/>
        <end position="38"/>
    </location>
</feature>
<protein>
    <submittedName>
        <fullName evidence="2">Uncharacterized protein</fullName>
    </submittedName>
</protein>
<feature type="compositionally biased region" description="Basic residues" evidence="1">
    <location>
        <begin position="65"/>
        <end position="85"/>
    </location>
</feature>
<name>A0A0A9CIP5_ARUDO</name>
<reference evidence="2" key="1">
    <citation type="submission" date="2014-09" db="EMBL/GenBank/DDBJ databases">
        <authorList>
            <person name="Magalhaes I.L.F."/>
            <person name="Oliveira U."/>
            <person name="Santos F.R."/>
            <person name="Vidigal T.H.D.A."/>
            <person name="Brescovit A.D."/>
            <person name="Santos A.J."/>
        </authorList>
    </citation>
    <scope>NUCLEOTIDE SEQUENCE</scope>
    <source>
        <tissue evidence="2">Shoot tissue taken approximately 20 cm above the soil surface</tissue>
    </source>
</reference>
<sequence>MNTSFWQTDEQQRQVHRRLTREKISAASSPKSLRQSRSGVRRPRTYPSSATHEETRGTPGDLRGPRRRRPNPNPRKSRRRGSGGR</sequence>
<evidence type="ECO:0000313" key="2">
    <source>
        <dbReference type="EMBL" id="JAD76129.1"/>
    </source>
</evidence>
<dbReference type="EMBL" id="GBRH01221766">
    <property type="protein sequence ID" value="JAD76129.1"/>
    <property type="molecule type" value="Transcribed_RNA"/>
</dbReference>
<organism evidence="2">
    <name type="scientific">Arundo donax</name>
    <name type="common">Giant reed</name>
    <name type="synonym">Donax arundinaceus</name>
    <dbReference type="NCBI Taxonomy" id="35708"/>
    <lineage>
        <taxon>Eukaryota</taxon>
        <taxon>Viridiplantae</taxon>
        <taxon>Streptophyta</taxon>
        <taxon>Embryophyta</taxon>
        <taxon>Tracheophyta</taxon>
        <taxon>Spermatophyta</taxon>
        <taxon>Magnoliopsida</taxon>
        <taxon>Liliopsida</taxon>
        <taxon>Poales</taxon>
        <taxon>Poaceae</taxon>
        <taxon>PACMAD clade</taxon>
        <taxon>Arundinoideae</taxon>
        <taxon>Arundineae</taxon>
        <taxon>Arundo</taxon>
    </lineage>
</organism>
<reference evidence="2" key="2">
    <citation type="journal article" date="2015" name="Data Brief">
        <title>Shoot transcriptome of the giant reed, Arundo donax.</title>
        <authorList>
            <person name="Barrero R.A."/>
            <person name="Guerrero F.D."/>
            <person name="Moolhuijzen P."/>
            <person name="Goolsby J.A."/>
            <person name="Tidwell J."/>
            <person name="Bellgard S.E."/>
            <person name="Bellgard M.I."/>
        </authorList>
    </citation>
    <scope>NUCLEOTIDE SEQUENCE</scope>
    <source>
        <tissue evidence="2">Shoot tissue taken approximately 20 cm above the soil surface</tissue>
    </source>
</reference>
<evidence type="ECO:0000256" key="1">
    <source>
        <dbReference type="SAM" id="MobiDB-lite"/>
    </source>
</evidence>
<accession>A0A0A9CIP5</accession>
<feature type="region of interest" description="Disordered" evidence="1">
    <location>
        <begin position="1"/>
        <end position="85"/>
    </location>
</feature>
<dbReference type="AlphaFoldDB" id="A0A0A9CIP5"/>
<proteinExistence type="predicted"/>